<name>A0ABR2SND9_9ROSI</name>
<sequence>MSLWFKSFMHISQAQLSPLCANWDSANTSVDRDRLKPEGKLWMHFIKQSLMPTSHTATASLSRLQLLHSILNGRSIDVGKIIVDDAYAC</sequence>
<organism evidence="2 3">
    <name type="scientific">Hibiscus sabdariffa</name>
    <name type="common">roselle</name>
    <dbReference type="NCBI Taxonomy" id="183260"/>
    <lineage>
        <taxon>Eukaryota</taxon>
        <taxon>Viridiplantae</taxon>
        <taxon>Streptophyta</taxon>
        <taxon>Embryophyta</taxon>
        <taxon>Tracheophyta</taxon>
        <taxon>Spermatophyta</taxon>
        <taxon>Magnoliopsida</taxon>
        <taxon>eudicotyledons</taxon>
        <taxon>Gunneridae</taxon>
        <taxon>Pentapetalae</taxon>
        <taxon>rosids</taxon>
        <taxon>malvids</taxon>
        <taxon>Malvales</taxon>
        <taxon>Malvaceae</taxon>
        <taxon>Malvoideae</taxon>
        <taxon>Hibiscus</taxon>
    </lineage>
</organism>
<dbReference type="EMBL" id="JBBPBN010000013">
    <property type="protein sequence ID" value="KAK9026639.1"/>
    <property type="molecule type" value="Genomic_DNA"/>
</dbReference>
<evidence type="ECO:0000259" key="1">
    <source>
        <dbReference type="Pfam" id="PF20167"/>
    </source>
</evidence>
<keyword evidence="3" id="KW-1185">Reference proteome</keyword>
<protein>
    <recommendedName>
        <fullName evidence="1">Putative plant transposon protein domain-containing protein</fullName>
    </recommendedName>
</protein>
<gene>
    <name evidence="2" type="ORF">V6N11_039474</name>
</gene>
<dbReference type="Proteomes" id="UP001396334">
    <property type="component" value="Unassembled WGS sequence"/>
</dbReference>
<evidence type="ECO:0000313" key="2">
    <source>
        <dbReference type="EMBL" id="KAK9026639.1"/>
    </source>
</evidence>
<comment type="caution">
    <text evidence="2">The sequence shown here is derived from an EMBL/GenBank/DDBJ whole genome shotgun (WGS) entry which is preliminary data.</text>
</comment>
<feature type="domain" description="Putative plant transposon protein" evidence="1">
    <location>
        <begin position="17"/>
        <end position="85"/>
    </location>
</feature>
<evidence type="ECO:0000313" key="3">
    <source>
        <dbReference type="Proteomes" id="UP001396334"/>
    </source>
</evidence>
<reference evidence="2 3" key="1">
    <citation type="journal article" date="2024" name="G3 (Bethesda)">
        <title>Genome assembly of Hibiscus sabdariffa L. provides insights into metabolisms of medicinal natural products.</title>
        <authorList>
            <person name="Kim T."/>
        </authorList>
    </citation>
    <scope>NUCLEOTIDE SEQUENCE [LARGE SCALE GENOMIC DNA]</scope>
    <source>
        <strain evidence="2">TK-2024</strain>
        <tissue evidence="2">Old leaves</tissue>
    </source>
</reference>
<proteinExistence type="predicted"/>
<accession>A0ABR2SND9</accession>
<dbReference type="InterPro" id="IPR046796">
    <property type="entry name" value="Transposase_32_dom"/>
</dbReference>
<dbReference type="Pfam" id="PF20167">
    <property type="entry name" value="Transposase_32"/>
    <property type="match status" value="1"/>
</dbReference>